<protein>
    <submittedName>
        <fullName evidence="5">DNA-binding MarR family transcriptional regulator</fullName>
    </submittedName>
</protein>
<dbReference type="PROSITE" id="PS50995">
    <property type="entry name" value="HTH_MARR_2"/>
    <property type="match status" value="1"/>
</dbReference>
<keyword evidence="3" id="KW-0804">Transcription</keyword>
<dbReference type="InterPro" id="IPR039422">
    <property type="entry name" value="MarR/SlyA-like"/>
</dbReference>
<keyword evidence="1" id="KW-0805">Transcription regulation</keyword>
<dbReference type="GO" id="GO:0003677">
    <property type="term" value="F:DNA binding"/>
    <property type="evidence" value="ECO:0007669"/>
    <property type="project" value="UniProtKB-KW"/>
</dbReference>
<feature type="domain" description="HTH marR-type" evidence="4">
    <location>
        <begin position="23"/>
        <end position="159"/>
    </location>
</feature>
<dbReference type="Gene3D" id="1.10.10.10">
    <property type="entry name" value="Winged helix-like DNA-binding domain superfamily/Winged helix DNA-binding domain"/>
    <property type="match status" value="1"/>
</dbReference>
<dbReference type="InterPro" id="IPR036388">
    <property type="entry name" value="WH-like_DNA-bd_sf"/>
</dbReference>
<name>A0ABU8B771_9BRAD</name>
<evidence type="ECO:0000256" key="2">
    <source>
        <dbReference type="ARBA" id="ARBA00023125"/>
    </source>
</evidence>
<evidence type="ECO:0000313" key="5">
    <source>
        <dbReference type="EMBL" id="MEH2554397.1"/>
    </source>
</evidence>
<dbReference type="InterPro" id="IPR000835">
    <property type="entry name" value="HTH_MarR-typ"/>
</dbReference>
<gene>
    <name evidence="5" type="ORF">V1286_001926</name>
</gene>
<evidence type="ECO:0000256" key="1">
    <source>
        <dbReference type="ARBA" id="ARBA00023015"/>
    </source>
</evidence>
<dbReference type="EMBL" id="JAZHRV010000001">
    <property type="protein sequence ID" value="MEH2554397.1"/>
    <property type="molecule type" value="Genomic_DNA"/>
</dbReference>
<accession>A0ABU8B771</accession>
<comment type="caution">
    <text evidence="5">The sequence shown here is derived from an EMBL/GenBank/DDBJ whole genome shotgun (WGS) entry which is preliminary data.</text>
</comment>
<sequence length="180" mass="19863">MSDTASDSDLQAGGSLLHIGRDGVPLRRVVAPLTRSLQQICVSIITEALAEAGLVQLEYALLVFVNDAPGISQQTLAEAMGVDRNNVGLIAEKLEARGLLRRTVNGDDRRARQVYLTRKGERLWRQCQPEVFAANQRVLAPLNASEKKLFIDMLVRLVEGNRVHARPGAGRRKRTSRKSI</sequence>
<evidence type="ECO:0000256" key="3">
    <source>
        <dbReference type="ARBA" id="ARBA00023163"/>
    </source>
</evidence>
<dbReference type="InterPro" id="IPR023187">
    <property type="entry name" value="Tscrpt_reg_MarR-type_CS"/>
</dbReference>
<evidence type="ECO:0000313" key="6">
    <source>
        <dbReference type="Proteomes" id="UP001364224"/>
    </source>
</evidence>
<proteinExistence type="predicted"/>
<dbReference type="Proteomes" id="UP001364224">
    <property type="component" value="Unassembled WGS sequence"/>
</dbReference>
<dbReference type="PANTHER" id="PTHR33164:SF95">
    <property type="entry name" value="TRANSCRIPTIONAL REGULATOR"/>
    <property type="match status" value="1"/>
</dbReference>
<organism evidence="5 6">
    <name type="scientific">Bradyrhizobium algeriense</name>
    <dbReference type="NCBI Taxonomy" id="634784"/>
    <lineage>
        <taxon>Bacteria</taxon>
        <taxon>Pseudomonadati</taxon>
        <taxon>Pseudomonadota</taxon>
        <taxon>Alphaproteobacteria</taxon>
        <taxon>Hyphomicrobiales</taxon>
        <taxon>Nitrobacteraceae</taxon>
        <taxon>Bradyrhizobium</taxon>
    </lineage>
</organism>
<dbReference type="InterPro" id="IPR036390">
    <property type="entry name" value="WH_DNA-bd_sf"/>
</dbReference>
<dbReference type="PRINTS" id="PR00598">
    <property type="entry name" value="HTHMARR"/>
</dbReference>
<dbReference type="SMART" id="SM00347">
    <property type="entry name" value="HTH_MARR"/>
    <property type="match status" value="1"/>
</dbReference>
<dbReference type="PANTHER" id="PTHR33164">
    <property type="entry name" value="TRANSCRIPTIONAL REGULATOR, MARR FAMILY"/>
    <property type="match status" value="1"/>
</dbReference>
<dbReference type="PROSITE" id="PS01117">
    <property type="entry name" value="HTH_MARR_1"/>
    <property type="match status" value="1"/>
</dbReference>
<reference evidence="5 6" key="1">
    <citation type="submission" date="2024-02" db="EMBL/GenBank/DDBJ databases">
        <title>Adaptive strategies in a cosmopolitan and abundant soil bacterium.</title>
        <authorList>
            <person name="Carini P."/>
        </authorList>
    </citation>
    <scope>NUCLEOTIDE SEQUENCE [LARGE SCALE GENOMIC DNA]</scope>
    <source>
        <strain evidence="5 6">AZCC 1608</strain>
    </source>
</reference>
<dbReference type="Pfam" id="PF12802">
    <property type="entry name" value="MarR_2"/>
    <property type="match status" value="1"/>
</dbReference>
<dbReference type="SUPFAM" id="SSF46785">
    <property type="entry name" value="Winged helix' DNA-binding domain"/>
    <property type="match status" value="1"/>
</dbReference>
<keyword evidence="6" id="KW-1185">Reference proteome</keyword>
<evidence type="ECO:0000259" key="4">
    <source>
        <dbReference type="PROSITE" id="PS50995"/>
    </source>
</evidence>
<dbReference type="RefSeq" id="WP_334479133.1">
    <property type="nucleotide sequence ID" value="NZ_JAZHRV010000001.1"/>
</dbReference>
<keyword evidence="2 5" id="KW-0238">DNA-binding</keyword>